<feature type="compositionally biased region" description="Basic and acidic residues" evidence="1">
    <location>
        <begin position="214"/>
        <end position="229"/>
    </location>
</feature>
<evidence type="ECO:0000313" key="4">
    <source>
        <dbReference type="Proteomes" id="UP000252585"/>
    </source>
</evidence>
<dbReference type="Proteomes" id="UP000252585">
    <property type="component" value="Unassembled WGS sequence"/>
</dbReference>
<dbReference type="InterPro" id="IPR036779">
    <property type="entry name" value="LysM_dom_sf"/>
</dbReference>
<reference evidence="3 4" key="1">
    <citation type="submission" date="2018-07" db="EMBL/GenBank/DDBJ databases">
        <title>Genomic Encyclopedia of Type Strains, Phase IV (KMG-IV): sequencing the most valuable type-strain genomes for metagenomic binning, comparative biology and taxonomic classification.</title>
        <authorList>
            <person name="Goeker M."/>
        </authorList>
    </citation>
    <scope>NUCLEOTIDE SEQUENCE [LARGE SCALE GENOMIC DNA]</scope>
    <source>
        <strain evidence="3 4">DSM 27696</strain>
    </source>
</reference>
<dbReference type="Pfam" id="PF01476">
    <property type="entry name" value="LysM"/>
    <property type="match status" value="1"/>
</dbReference>
<proteinExistence type="predicted"/>
<gene>
    <name evidence="3" type="ORF">DFR57_10999</name>
</gene>
<dbReference type="NCBIfam" id="TIGR02907">
    <property type="entry name" value="spore_VI_D"/>
    <property type="match status" value="1"/>
</dbReference>
<comment type="caution">
    <text evidence="3">The sequence shown here is derived from an EMBL/GenBank/DDBJ whole genome shotgun (WGS) entry which is preliminary data.</text>
</comment>
<dbReference type="RefSeq" id="WP_114353353.1">
    <property type="nucleotide sequence ID" value="NZ_QPJJ01000009.1"/>
</dbReference>
<dbReference type="SUPFAM" id="SSF54106">
    <property type="entry name" value="LysM domain"/>
    <property type="match status" value="1"/>
</dbReference>
<accession>A0A368XEK5</accession>
<protein>
    <submittedName>
        <fullName evidence="3">Stage VI sporulation protein D</fullName>
    </submittedName>
</protein>
<name>A0A368XEK5_9BACI</name>
<evidence type="ECO:0000313" key="3">
    <source>
        <dbReference type="EMBL" id="RCW66380.1"/>
    </source>
</evidence>
<dbReference type="EMBL" id="QPJJ01000009">
    <property type="protein sequence ID" value="RCW66380.1"/>
    <property type="molecule type" value="Genomic_DNA"/>
</dbReference>
<evidence type="ECO:0000259" key="2">
    <source>
        <dbReference type="PROSITE" id="PS51782"/>
    </source>
</evidence>
<feature type="region of interest" description="Disordered" evidence="1">
    <location>
        <begin position="214"/>
        <end position="251"/>
    </location>
</feature>
<dbReference type="InterPro" id="IPR048862">
    <property type="entry name" value="SPOCS_spoVID_N"/>
</dbReference>
<dbReference type="Gene3D" id="3.10.350.10">
    <property type="entry name" value="LysM domain"/>
    <property type="match status" value="1"/>
</dbReference>
<organism evidence="3 4">
    <name type="scientific">Saliterribacillus persicus</name>
    <dbReference type="NCBI Taxonomy" id="930114"/>
    <lineage>
        <taxon>Bacteria</taxon>
        <taxon>Bacillati</taxon>
        <taxon>Bacillota</taxon>
        <taxon>Bacilli</taxon>
        <taxon>Bacillales</taxon>
        <taxon>Bacillaceae</taxon>
        <taxon>Saliterribacillus</taxon>
    </lineage>
</organism>
<evidence type="ECO:0000256" key="1">
    <source>
        <dbReference type="SAM" id="MobiDB-lite"/>
    </source>
</evidence>
<sequence length="343" mass="39930">MNDQYTFNLSETLAWQRGFAIDEILGIALVPELSMETADNYLSIRGVIELKGEFYPKKEEETKELRESDNQFRIVDNIDVMEDGPYSFFHHFPVEVSIPLSRVHNVNDVEVEITRFDYNLPNSKSLGVFAVLSLNGVLAESVEDINEFTLEEEYRNQINVDDSTSLENEEFPLNIPNDNKVIDFHSENTEIDNIRSEKVDSEIDTNNYKEIENQSLEEIRNEKEEKETIDNEALSSNLDEKEEDENNSETDRAIEIKVDESQEIRSENNYQDSSYLLNMFNDKEEARYKPLKMHIVQEDDTLEKIAERYQLPQTKLIKINRLDDNELKIGDIIYIPVSTESTT</sequence>
<dbReference type="Pfam" id="PF20918">
    <property type="entry name" value="SPOCS_spoVID-N"/>
    <property type="match status" value="1"/>
</dbReference>
<keyword evidence="4" id="KW-1185">Reference proteome</keyword>
<dbReference type="AlphaFoldDB" id="A0A368XEK5"/>
<dbReference type="PROSITE" id="PS51782">
    <property type="entry name" value="LYSM"/>
    <property type="match status" value="1"/>
</dbReference>
<dbReference type="CDD" id="cd00118">
    <property type="entry name" value="LysM"/>
    <property type="match status" value="1"/>
</dbReference>
<dbReference type="OrthoDB" id="2966368at2"/>
<dbReference type="InterPro" id="IPR014256">
    <property type="entry name" value="Spore_VI_D"/>
</dbReference>
<dbReference type="SMART" id="SM00257">
    <property type="entry name" value="LysM"/>
    <property type="match status" value="1"/>
</dbReference>
<feature type="domain" description="LysM" evidence="2">
    <location>
        <begin position="292"/>
        <end position="335"/>
    </location>
</feature>
<dbReference type="InterPro" id="IPR018392">
    <property type="entry name" value="LysM"/>
</dbReference>